<gene>
    <name evidence="2" type="ORF">F8M41_003411</name>
</gene>
<dbReference type="InterPro" id="IPR011044">
    <property type="entry name" value="Quino_amine_DH_bsu"/>
</dbReference>
<proteinExistence type="predicted"/>
<evidence type="ECO:0000313" key="2">
    <source>
        <dbReference type="EMBL" id="KAF0560077.1"/>
    </source>
</evidence>
<keyword evidence="3" id="KW-1185">Reference proteome</keyword>
<dbReference type="EMBL" id="WTPW01000014">
    <property type="protein sequence ID" value="KAF0560077.1"/>
    <property type="molecule type" value="Genomic_DNA"/>
</dbReference>
<feature type="region of interest" description="Disordered" evidence="1">
    <location>
        <begin position="1"/>
        <end position="20"/>
    </location>
</feature>
<name>A0A8H4B4P5_GIGMA</name>
<reference evidence="2 3" key="1">
    <citation type="journal article" date="2019" name="Environ. Microbiol.">
        <title>At the nexus of three kingdoms: the genome of the mycorrhizal fungus Gigaspora margarita provides insights into plant, endobacterial and fungal interactions.</title>
        <authorList>
            <person name="Venice F."/>
            <person name="Ghignone S."/>
            <person name="Salvioli di Fossalunga A."/>
            <person name="Amselem J."/>
            <person name="Novero M."/>
            <person name="Xianan X."/>
            <person name="Sedzielewska Toro K."/>
            <person name="Morin E."/>
            <person name="Lipzen A."/>
            <person name="Grigoriev I.V."/>
            <person name="Henrissat B."/>
            <person name="Martin F.M."/>
            <person name="Bonfante P."/>
        </authorList>
    </citation>
    <scope>NUCLEOTIDE SEQUENCE [LARGE SCALE GENOMIC DNA]</scope>
    <source>
        <strain evidence="2 3">BEG34</strain>
    </source>
</reference>
<accession>A0A8H4B4P5</accession>
<organism evidence="2 3">
    <name type="scientific">Gigaspora margarita</name>
    <dbReference type="NCBI Taxonomy" id="4874"/>
    <lineage>
        <taxon>Eukaryota</taxon>
        <taxon>Fungi</taxon>
        <taxon>Fungi incertae sedis</taxon>
        <taxon>Mucoromycota</taxon>
        <taxon>Glomeromycotina</taxon>
        <taxon>Glomeromycetes</taxon>
        <taxon>Diversisporales</taxon>
        <taxon>Gigasporaceae</taxon>
        <taxon>Gigaspora</taxon>
    </lineage>
</organism>
<evidence type="ECO:0000256" key="1">
    <source>
        <dbReference type="SAM" id="MobiDB-lite"/>
    </source>
</evidence>
<dbReference type="OrthoDB" id="2435626at2759"/>
<dbReference type="AlphaFoldDB" id="A0A8H4B4P5"/>
<protein>
    <submittedName>
        <fullName evidence="2">Uncharacterized protein</fullName>
    </submittedName>
</protein>
<dbReference type="Proteomes" id="UP000439903">
    <property type="component" value="Unassembled WGS sequence"/>
</dbReference>
<comment type="caution">
    <text evidence="2">The sequence shown here is derived from an EMBL/GenBank/DDBJ whole genome shotgun (WGS) entry which is preliminary data.</text>
</comment>
<dbReference type="SUPFAM" id="SSF50969">
    <property type="entry name" value="YVTN repeat-like/Quinoprotein amine dehydrogenase"/>
    <property type="match status" value="1"/>
</dbReference>
<evidence type="ECO:0000313" key="3">
    <source>
        <dbReference type="Proteomes" id="UP000439903"/>
    </source>
</evidence>
<sequence length="399" mass="46349">MGSSKSEEQNQEQIKSSIEDQLKGKKIDQYAVSPKKQYIATFNREDKSLYVWTIKKDLTIEYENSLNIKSNSHLRSSSLAGISDCKHIILTSGRYIYGSGYYGKYDFEIEIIDTITKSNQKLRARGLTEYIAGHISSISFLENGDLAIVKGKPVYRVYIFAKSKSNGKHQWTCKKSFELGKFYFCTIDQNRKLFVLNLTPSFAIMQWDLITQKFDKQYMLFPNSNLDHDYLVDLQMKLNSDNSLFAIAYETYAKYEDRRVSFCNAYVYSTKTGRMIANRKFDEGLHNFCFIGSKEKERLLFSGPNDEKKSYNFYILNPYIRTLDKSSENDVLQDIYAATFENYKSIGSINIILDYIIKNDDNQLSIQKLSQNEIWKNYLERTRKTSGKYSDLCVGCNIL</sequence>